<gene>
    <name evidence="9" type="ORF">ACFQ4Y_01765</name>
</gene>
<dbReference type="SUPFAM" id="SSF52096">
    <property type="entry name" value="ClpP/crotonase"/>
    <property type="match status" value="1"/>
</dbReference>
<dbReference type="EMBL" id="JBHTNU010000001">
    <property type="protein sequence ID" value="MFD1425662.1"/>
    <property type="molecule type" value="Genomic_DNA"/>
</dbReference>
<dbReference type="Pfam" id="PF01957">
    <property type="entry name" value="NfeD"/>
    <property type="match status" value="1"/>
</dbReference>
<evidence type="ECO:0000256" key="4">
    <source>
        <dbReference type="ARBA" id="ARBA00023136"/>
    </source>
</evidence>
<feature type="domain" description="NfeD integral membrane" evidence="7">
    <location>
        <begin position="240"/>
        <end position="353"/>
    </location>
</feature>
<dbReference type="InterPro" id="IPR029045">
    <property type="entry name" value="ClpP/crotonase-like_dom_sf"/>
</dbReference>
<dbReference type="CDD" id="cd07021">
    <property type="entry name" value="Clp_protease_NfeD_like"/>
    <property type="match status" value="1"/>
</dbReference>
<proteinExistence type="predicted"/>
<evidence type="ECO:0000313" key="9">
    <source>
        <dbReference type="EMBL" id="MFD1425662.1"/>
    </source>
</evidence>
<feature type="transmembrane region" description="Helical" evidence="5">
    <location>
        <begin position="335"/>
        <end position="353"/>
    </location>
</feature>
<feature type="domain" description="NfeD-like C-terminal" evidence="6">
    <location>
        <begin position="385"/>
        <end position="438"/>
    </location>
</feature>
<evidence type="ECO:0000313" key="10">
    <source>
        <dbReference type="Proteomes" id="UP001597282"/>
    </source>
</evidence>
<dbReference type="Gene3D" id="3.90.226.10">
    <property type="entry name" value="2-enoyl-CoA Hydratase, Chain A, domain 1"/>
    <property type="match status" value="1"/>
</dbReference>
<dbReference type="Gene3D" id="2.40.50.140">
    <property type="entry name" value="Nucleic acid-binding proteins"/>
    <property type="match status" value="1"/>
</dbReference>
<feature type="transmembrane region" description="Helical" evidence="5">
    <location>
        <begin position="231"/>
        <end position="254"/>
    </location>
</feature>
<dbReference type="InterPro" id="IPR012340">
    <property type="entry name" value="NA-bd_OB-fold"/>
</dbReference>
<evidence type="ECO:0000259" key="8">
    <source>
        <dbReference type="Pfam" id="PF25145"/>
    </source>
</evidence>
<feature type="domain" description="NfeD1b N-terminal" evidence="8">
    <location>
        <begin position="37"/>
        <end position="221"/>
    </location>
</feature>
<evidence type="ECO:0000256" key="2">
    <source>
        <dbReference type="ARBA" id="ARBA00022692"/>
    </source>
</evidence>
<keyword evidence="10" id="KW-1185">Reference proteome</keyword>
<keyword evidence="3 5" id="KW-1133">Transmembrane helix</keyword>
<feature type="transmembrane region" description="Helical" evidence="5">
    <location>
        <begin position="309"/>
        <end position="329"/>
    </location>
</feature>
<evidence type="ECO:0000256" key="5">
    <source>
        <dbReference type="SAM" id="Phobius"/>
    </source>
</evidence>
<evidence type="ECO:0000259" key="7">
    <source>
        <dbReference type="Pfam" id="PF24961"/>
    </source>
</evidence>
<name>A0ABW4C4N4_9BACL</name>
<dbReference type="InterPro" id="IPR002810">
    <property type="entry name" value="NfeD-like_C"/>
</dbReference>
<organism evidence="9 10">
    <name type="scientific">Kroppenstedtia sanguinis</name>
    <dbReference type="NCBI Taxonomy" id="1380684"/>
    <lineage>
        <taxon>Bacteria</taxon>
        <taxon>Bacillati</taxon>
        <taxon>Bacillota</taxon>
        <taxon>Bacilli</taxon>
        <taxon>Bacillales</taxon>
        <taxon>Thermoactinomycetaceae</taxon>
        <taxon>Kroppenstedtia</taxon>
    </lineage>
</organism>
<comment type="subcellular location">
    <subcellularLocation>
        <location evidence="1">Membrane</location>
        <topology evidence="1">Multi-pass membrane protein</topology>
    </subcellularLocation>
</comment>
<dbReference type="InterPro" id="IPR056738">
    <property type="entry name" value="NfeD1b_N"/>
</dbReference>
<sequence>MEQMSRAGLLLLLCFITLTTVIPVVEADSDPSHSQAVYWIPLDQEVEQGLARFLERGFQEADEAGAEAIILEMDTLGGDVEAALEIGKLLRSSDIPVTVYIKGEAISAGSYIALNADQILMTPGSAMGAAEPRTLTGEKADPKAVSFWASNMRAAAEAQGRDPEIAAGMVDRNLEIKGLKKKGELVSLSANQAVQWKMADQMVKGDAEVLRFVDASSSDVVRVDQTWSEKLARFVTSPYVIPVLFLIGLAGLAIEIFTPGFGLPGLIGLSAFGLYFFGHYLAGLAGVENFVLFAAGLILLLIEIFVPGFGIFGILGLVSLAVAVVTAAADLVFGLATLVIVLLLTVVGVIIAIRHFGLRGGLKRLVLHSVQENATGYVTQPGYRELMGKQGKALSPLRPSGTAAIEGSRVDVVSEGGFIPPHTPVKVVDVEGHRVVVRVLSESEKGTEPESR</sequence>
<protein>
    <submittedName>
        <fullName evidence="9">Nodulation protein NfeD</fullName>
    </submittedName>
</protein>
<dbReference type="Pfam" id="PF24961">
    <property type="entry name" value="NfeD_membrane"/>
    <property type="match status" value="1"/>
</dbReference>
<comment type="caution">
    <text evidence="9">The sequence shown here is derived from an EMBL/GenBank/DDBJ whole genome shotgun (WGS) entry which is preliminary data.</text>
</comment>
<dbReference type="Proteomes" id="UP001597282">
    <property type="component" value="Unassembled WGS sequence"/>
</dbReference>
<dbReference type="InterPro" id="IPR052165">
    <property type="entry name" value="Membrane_assoc_protease"/>
</dbReference>
<accession>A0ABW4C4N4</accession>
<dbReference type="PANTHER" id="PTHR33507:SF3">
    <property type="entry name" value="INNER MEMBRANE PROTEIN YBBJ"/>
    <property type="match status" value="1"/>
</dbReference>
<keyword evidence="4 5" id="KW-0472">Membrane</keyword>
<reference evidence="10" key="1">
    <citation type="journal article" date="2019" name="Int. J. Syst. Evol. Microbiol.">
        <title>The Global Catalogue of Microorganisms (GCM) 10K type strain sequencing project: providing services to taxonomists for standard genome sequencing and annotation.</title>
        <authorList>
            <consortium name="The Broad Institute Genomics Platform"/>
            <consortium name="The Broad Institute Genome Sequencing Center for Infectious Disease"/>
            <person name="Wu L."/>
            <person name="Ma J."/>
        </authorList>
    </citation>
    <scope>NUCLEOTIDE SEQUENCE [LARGE SCALE GENOMIC DNA]</scope>
    <source>
        <strain evidence="10">S1</strain>
    </source>
</reference>
<evidence type="ECO:0000256" key="3">
    <source>
        <dbReference type="ARBA" id="ARBA00022989"/>
    </source>
</evidence>
<dbReference type="InterPro" id="IPR056739">
    <property type="entry name" value="NfeD_membrane"/>
</dbReference>
<evidence type="ECO:0000259" key="6">
    <source>
        <dbReference type="Pfam" id="PF01957"/>
    </source>
</evidence>
<keyword evidence="2 5" id="KW-0812">Transmembrane</keyword>
<dbReference type="Pfam" id="PF25145">
    <property type="entry name" value="NfeD1b_N"/>
    <property type="match status" value="1"/>
</dbReference>
<dbReference type="PANTHER" id="PTHR33507">
    <property type="entry name" value="INNER MEMBRANE PROTEIN YBBJ"/>
    <property type="match status" value="1"/>
</dbReference>
<dbReference type="SUPFAM" id="SSF141322">
    <property type="entry name" value="NfeD domain-like"/>
    <property type="match status" value="1"/>
</dbReference>
<evidence type="ECO:0000256" key="1">
    <source>
        <dbReference type="ARBA" id="ARBA00004141"/>
    </source>
</evidence>
<dbReference type="RefSeq" id="WP_380162561.1">
    <property type="nucleotide sequence ID" value="NZ_JBHTNU010000001.1"/>
</dbReference>
<feature type="transmembrane region" description="Helical" evidence="5">
    <location>
        <begin position="261"/>
        <end position="278"/>
    </location>
</feature>